<name>A0ABS9KJJ4_9BACT</name>
<evidence type="ECO:0000313" key="2">
    <source>
        <dbReference type="Proteomes" id="UP001165366"/>
    </source>
</evidence>
<sequence>MFKYLIGFFSILWFVSCSPVKNESLVKEQFDNLDIVPKSIAFTNEEPVNNEGGHLQGVQSYSRGGKDYAVVTGSSSTYSYYGIVKINEKPHVVSVVKILEKPFKHAGGFQIFEDYLAVGIEDNEEKTRSKVYLFHLENPENPPENPIAVINREGAYERATAGAVGLTRVGDKYLLVVGDWDSRHLDFYVGETNDETNHPANFRKVHTITTSQMDRNNWTDPRFHSYQNLNLVGTKNEELFLVGMGYDENQQNVADLFKLSTSQFKTFTIRKIASKTFKSKNGANFRSGAGISFNNNRLKIISSPDHILEKSFLNVYSTETGRE</sequence>
<proteinExistence type="predicted"/>
<protein>
    <submittedName>
        <fullName evidence="1">Uncharacterized protein</fullName>
    </submittedName>
</protein>
<evidence type="ECO:0000313" key="1">
    <source>
        <dbReference type="EMBL" id="MCG2591024.1"/>
    </source>
</evidence>
<comment type="caution">
    <text evidence="1">The sequence shown here is derived from an EMBL/GenBank/DDBJ whole genome shotgun (WGS) entry which is preliminary data.</text>
</comment>
<gene>
    <name evidence="1" type="ORF">L6773_20810</name>
</gene>
<dbReference type="Proteomes" id="UP001165366">
    <property type="component" value="Unassembled WGS sequence"/>
</dbReference>
<reference evidence="1" key="2">
    <citation type="submission" date="2024-05" db="EMBL/GenBank/DDBJ databases">
        <title>Rhodohalobacter halophilus gen. nov., sp. nov., a moderately halophilic member of the family Balneolaceae.</title>
        <authorList>
            <person name="Xia J."/>
        </authorList>
    </citation>
    <scope>NUCLEOTIDE SEQUENCE</scope>
    <source>
        <strain evidence="1">WB101</strain>
    </source>
</reference>
<accession>A0ABS9KJJ4</accession>
<organism evidence="1 2">
    <name type="scientific">Rhodohalobacter sulfatireducens</name>
    <dbReference type="NCBI Taxonomy" id="2911366"/>
    <lineage>
        <taxon>Bacteria</taxon>
        <taxon>Pseudomonadati</taxon>
        <taxon>Balneolota</taxon>
        <taxon>Balneolia</taxon>
        <taxon>Balneolales</taxon>
        <taxon>Balneolaceae</taxon>
        <taxon>Rhodohalobacter</taxon>
    </lineage>
</organism>
<reference evidence="1" key="1">
    <citation type="submission" date="2022-01" db="EMBL/GenBank/DDBJ databases">
        <authorList>
            <person name="Wang Y."/>
        </authorList>
    </citation>
    <scope>NUCLEOTIDE SEQUENCE</scope>
    <source>
        <strain evidence="1">WB101</strain>
    </source>
</reference>
<keyword evidence="2" id="KW-1185">Reference proteome</keyword>
<dbReference type="RefSeq" id="WP_237856572.1">
    <property type="nucleotide sequence ID" value="NZ_JAKLWS010000057.1"/>
</dbReference>
<dbReference type="EMBL" id="JAKLWS010000057">
    <property type="protein sequence ID" value="MCG2591024.1"/>
    <property type="molecule type" value="Genomic_DNA"/>
</dbReference>
<dbReference type="PROSITE" id="PS51257">
    <property type="entry name" value="PROKAR_LIPOPROTEIN"/>
    <property type="match status" value="1"/>
</dbReference>